<dbReference type="Gene3D" id="1.20.1560.10">
    <property type="entry name" value="ABC transporter type 1, transmembrane domain"/>
    <property type="match status" value="1"/>
</dbReference>
<evidence type="ECO:0000259" key="8">
    <source>
        <dbReference type="PROSITE" id="PS50893"/>
    </source>
</evidence>
<dbReference type="InterPro" id="IPR017871">
    <property type="entry name" value="ABC_transporter-like_CS"/>
</dbReference>
<reference evidence="11" key="1">
    <citation type="journal article" date="2019" name="Int. J. Syst. Evol. Microbiol.">
        <title>The Global Catalogue of Microorganisms (GCM) 10K type strain sequencing project: providing services to taxonomists for standard genome sequencing and annotation.</title>
        <authorList>
            <consortium name="The Broad Institute Genomics Platform"/>
            <consortium name="The Broad Institute Genome Sequencing Center for Infectious Disease"/>
            <person name="Wu L."/>
            <person name="Ma J."/>
        </authorList>
    </citation>
    <scope>NUCLEOTIDE SEQUENCE [LARGE SCALE GENOMIC DNA]</scope>
    <source>
        <strain evidence="11">JCM 31921</strain>
    </source>
</reference>
<keyword evidence="6 7" id="KW-0472">Membrane</keyword>
<sequence length="601" mass="67022">MRNVKRLFHYLADYKGSIALYFICSLLAVVFSLFSMGSLGPVLQVLFLGRERPAPAADPDVMERINNFVYDLIEQKGAISALAFICCAIVTFVLLKNLFVYLSVYILAPLRNAILRRLRNELFVKILSLPISYFTDERKGDLMSKMTNDINEVEVSVISVLEVLIREPLTILLFLGTMIALSPSLSLFIFIFLPVAGLIIGLVSRSLRKSSNESQQYLSEILAVIDETLSGMRVVKAFNAERHQQLRFTKMNNDLFRVRNRISARRELASPLSEVMGIIVISVILWVGGRLVLNHEGALTGPMFIMYLGLFTQIINPFKNLSSAYSNLKKGSAALERIEGILQTETTVKELPDARPISTFAHEIELQHVSFAYGDRQILKDINLIIPKGKTIALVGASGAGKSTLADLVPRFHDVTSGAIMIDGVNVKEYKIDQLRRLIGVVSQDPILFNDTIYNNITLGTGGADMQRVEEAARVASADQFIRSKAQQYETEVGDRGNRLSGGERQRITIARAVLKNPPILILDEATSSLDTESERMVQEALNSLMKNRTCLVIAHRLSTVRNADEIIVLDQGRIIERGTHAELLAKGGQYHRLVEMQELK</sequence>
<dbReference type="Proteomes" id="UP001501410">
    <property type="component" value="Unassembled WGS sequence"/>
</dbReference>
<dbReference type="PROSITE" id="PS00211">
    <property type="entry name" value="ABC_TRANSPORTER_1"/>
    <property type="match status" value="1"/>
</dbReference>
<dbReference type="CDD" id="cd18552">
    <property type="entry name" value="ABC_6TM_MsbA_like"/>
    <property type="match status" value="1"/>
</dbReference>
<dbReference type="Gene3D" id="3.40.50.300">
    <property type="entry name" value="P-loop containing nucleotide triphosphate hydrolases"/>
    <property type="match status" value="1"/>
</dbReference>
<keyword evidence="3" id="KW-0547">Nucleotide-binding</keyword>
<dbReference type="GO" id="GO:0005524">
    <property type="term" value="F:ATP binding"/>
    <property type="evidence" value="ECO:0007669"/>
    <property type="project" value="UniProtKB-KW"/>
</dbReference>
<protein>
    <submittedName>
        <fullName evidence="10">ABC transporter ATP-binding protein</fullName>
    </submittedName>
</protein>
<feature type="domain" description="ABC transporter" evidence="8">
    <location>
        <begin position="364"/>
        <end position="597"/>
    </location>
</feature>
<dbReference type="Pfam" id="PF00005">
    <property type="entry name" value="ABC_tran"/>
    <property type="match status" value="1"/>
</dbReference>
<dbReference type="PANTHER" id="PTHR43394">
    <property type="entry name" value="ATP-DEPENDENT PERMEASE MDL1, MITOCHONDRIAL"/>
    <property type="match status" value="1"/>
</dbReference>
<evidence type="ECO:0000259" key="9">
    <source>
        <dbReference type="PROSITE" id="PS50929"/>
    </source>
</evidence>
<dbReference type="PROSITE" id="PS50929">
    <property type="entry name" value="ABC_TM1F"/>
    <property type="match status" value="1"/>
</dbReference>
<dbReference type="SUPFAM" id="SSF52540">
    <property type="entry name" value="P-loop containing nucleoside triphosphate hydrolases"/>
    <property type="match status" value="1"/>
</dbReference>
<keyword evidence="4 10" id="KW-0067">ATP-binding</keyword>
<dbReference type="SMART" id="SM00382">
    <property type="entry name" value="AAA"/>
    <property type="match status" value="1"/>
</dbReference>
<dbReference type="InterPro" id="IPR036640">
    <property type="entry name" value="ABC1_TM_sf"/>
</dbReference>
<evidence type="ECO:0000313" key="11">
    <source>
        <dbReference type="Proteomes" id="UP001501410"/>
    </source>
</evidence>
<dbReference type="PROSITE" id="PS50893">
    <property type="entry name" value="ABC_TRANSPORTER_2"/>
    <property type="match status" value="1"/>
</dbReference>
<keyword evidence="5 7" id="KW-1133">Transmembrane helix</keyword>
<dbReference type="EMBL" id="BAABEZ010000013">
    <property type="protein sequence ID" value="GAA4451784.1"/>
    <property type="molecule type" value="Genomic_DNA"/>
</dbReference>
<dbReference type="InterPro" id="IPR003593">
    <property type="entry name" value="AAA+_ATPase"/>
</dbReference>
<feature type="domain" description="ABC transmembrane type-1" evidence="9">
    <location>
        <begin position="19"/>
        <end position="330"/>
    </location>
</feature>
<feature type="transmembrane region" description="Helical" evidence="7">
    <location>
        <begin position="78"/>
        <end position="108"/>
    </location>
</feature>
<evidence type="ECO:0000256" key="6">
    <source>
        <dbReference type="ARBA" id="ARBA00023136"/>
    </source>
</evidence>
<dbReference type="InterPro" id="IPR003439">
    <property type="entry name" value="ABC_transporter-like_ATP-bd"/>
</dbReference>
<dbReference type="RefSeq" id="WP_344823309.1">
    <property type="nucleotide sequence ID" value="NZ_BAABEZ010000013.1"/>
</dbReference>
<feature type="transmembrane region" description="Helical" evidence="7">
    <location>
        <begin position="268"/>
        <end position="287"/>
    </location>
</feature>
<keyword evidence="2 7" id="KW-0812">Transmembrane</keyword>
<evidence type="ECO:0000256" key="1">
    <source>
        <dbReference type="ARBA" id="ARBA00004651"/>
    </source>
</evidence>
<evidence type="ECO:0000256" key="3">
    <source>
        <dbReference type="ARBA" id="ARBA00022741"/>
    </source>
</evidence>
<dbReference type="SUPFAM" id="SSF90123">
    <property type="entry name" value="ABC transporter transmembrane region"/>
    <property type="match status" value="1"/>
</dbReference>
<gene>
    <name evidence="10" type="ORF">GCM10023092_09790</name>
</gene>
<feature type="transmembrane region" description="Helical" evidence="7">
    <location>
        <begin position="20"/>
        <end position="43"/>
    </location>
</feature>
<dbReference type="InterPro" id="IPR011527">
    <property type="entry name" value="ABC1_TM_dom"/>
</dbReference>
<dbReference type="PANTHER" id="PTHR43394:SF1">
    <property type="entry name" value="ATP-BINDING CASSETTE SUB-FAMILY B MEMBER 10, MITOCHONDRIAL"/>
    <property type="match status" value="1"/>
</dbReference>
<evidence type="ECO:0000256" key="7">
    <source>
        <dbReference type="SAM" id="Phobius"/>
    </source>
</evidence>
<dbReference type="InterPro" id="IPR039421">
    <property type="entry name" value="Type_1_exporter"/>
</dbReference>
<name>A0ABP8ML71_9BACT</name>
<proteinExistence type="predicted"/>
<evidence type="ECO:0000256" key="2">
    <source>
        <dbReference type="ARBA" id="ARBA00022692"/>
    </source>
</evidence>
<dbReference type="Pfam" id="PF00664">
    <property type="entry name" value="ABC_membrane"/>
    <property type="match status" value="1"/>
</dbReference>
<accession>A0ABP8ML71</accession>
<evidence type="ECO:0000256" key="4">
    <source>
        <dbReference type="ARBA" id="ARBA00022840"/>
    </source>
</evidence>
<keyword evidence="11" id="KW-1185">Reference proteome</keyword>
<dbReference type="InterPro" id="IPR027417">
    <property type="entry name" value="P-loop_NTPase"/>
</dbReference>
<feature type="transmembrane region" description="Helical" evidence="7">
    <location>
        <begin position="185"/>
        <end position="203"/>
    </location>
</feature>
<feature type="transmembrane region" description="Helical" evidence="7">
    <location>
        <begin position="155"/>
        <end position="179"/>
    </location>
</feature>
<comment type="caution">
    <text evidence="10">The sequence shown here is derived from an EMBL/GenBank/DDBJ whole genome shotgun (WGS) entry which is preliminary data.</text>
</comment>
<evidence type="ECO:0000256" key="5">
    <source>
        <dbReference type="ARBA" id="ARBA00022989"/>
    </source>
</evidence>
<evidence type="ECO:0000313" key="10">
    <source>
        <dbReference type="EMBL" id="GAA4451784.1"/>
    </source>
</evidence>
<organism evidence="10 11">
    <name type="scientific">Rurimicrobium arvi</name>
    <dbReference type="NCBI Taxonomy" id="2049916"/>
    <lineage>
        <taxon>Bacteria</taxon>
        <taxon>Pseudomonadati</taxon>
        <taxon>Bacteroidota</taxon>
        <taxon>Chitinophagia</taxon>
        <taxon>Chitinophagales</taxon>
        <taxon>Chitinophagaceae</taxon>
        <taxon>Rurimicrobium</taxon>
    </lineage>
</organism>
<comment type="subcellular location">
    <subcellularLocation>
        <location evidence="1">Cell membrane</location>
        <topology evidence="1">Multi-pass membrane protein</topology>
    </subcellularLocation>
</comment>